<feature type="transmembrane region" description="Helical" evidence="1">
    <location>
        <begin position="53"/>
        <end position="73"/>
    </location>
</feature>
<dbReference type="EMBL" id="JBHLTP010000003">
    <property type="protein sequence ID" value="MFC0522689.1"/>
    <property type="molecule type" value="Genomic_DNA"/>
</dbReference>
<dbReference type="Proteomes" id="UP001589836">
    <property type="component" value="Unassembled WGS sequence"/>
</dbReference>
<feature type="transmembrane region" description="Helical" evidence="1">
    <location>
        <begin position="21"/>
        <end position="41"/>
    </location>
</feature>
<evidence type="ECO:0000313" key="3">
    <source>
        <dbReference type="Proteomes" id="UP001589836"/>
    </source>
</evidence>
<dbReference type="InterPro" id="IPR046664">
    <property type="entry name" value="DUF6773"/>
</dbReference>
<comment type="caution">
    <text evidence="2">The sequence shown here is derived from an EMBL/GenBank/DDBJ whole genome shotgun (WGS) entry which is preliminary data.</text>
</comment>
<keyword evidence="1" id="KW-1133">Transmembrane helix</keyword>
<feature type="transmembrane region" description="Helical" evidence="1">
    <location>
        <begin position="93"/>
        <end position="116"/>
    </location>
</feature>
<proteinExistence type="predicted"/>
<keyword evidence="1" id="KW-0472">Membrane</keyword>
<keyword evidence="1" id="KW-0812">Transmembrane</keyword>
<evidence type="ECO:0000256" key="1">
    <source>
        <dbReference type="SAM" id="Phobius"/>
    </source>
</evidence>
<feature type="transmembrane region" description="Helical" evidence="1">
    <location>
        <begin position="122"/>
        <end position="147"/>
    </location>
</feature>
<accession>A0ABV6LK59</accession>
<dbReference type="RefSeq" id="WP_377345216.1">
    <property type="nucleotide sequence ID" value="NZ_JBHLTP010000003.1"/>
</dbReference>
<sequence>MWFRNKQQDERIVNLQNKIYREIYVIIIAICLLSSGYKLLVSNNPNEHATTEIIILAASSVYYLVRSAMLGILSDEVELHDRTNKLNMNTKTVIFSVFIGVFLALVFATTNSILFSDTRSELVYYFLIVFFGTLAFYLPVMFLIIVLPYGLAKRKSDAVNTSATEEQDDDIEHKR</sequence>
<reference evidence="2 3" key="1">
    <citation type="submission" date="2024-09" db="EMBL/GenBank/DDBJ databases">
        <authorList>
            <person name="Sun Q."/>
            <person name="Mori K."/>
        </authorList>
    </citation>
    <scope>NUCLEOTIDE SEQUENCE [LARGE SCALE GENOMIC DNA]</scope>
    <source>
        <strain evidence="2 3">NCAIM B.02529</strain>
    </source>
</reference>
<name>A0ABV6LK59_9BACI</name>
<organism evidence="2 3">
    <name type="scientific">Pontibacillus salicampi</name>
    <dbReference type="NCBI Taxonomy" id="1449801"/>
    <lineage>
        <taxon>Bacteria</taxon>
        <taxon>Bacillati</taxon>
        <taxon>Bacillota</taxon>
        <taxon>Bacilli</taxon>
        <taxon>Bacillales</taxon>
        <taxon>Bacillaceae</taxon>
        <taxon>Pontibacillus</taxon>
    </lineage>
</organism>
<evidence type="ECO:0000313" key="2">
    <source>
        <dbReference type="EMBL" id="MFC0522689.1"/>
    </source>
</evidence>
<dbReference type="Pfam" id="PF20563">
    <property type="entry name" value="DUF6773"/>
    <property type="match status" value="1"/>
</dbReference>
<keyword evidence="3" id="KW-1185">Reference proteome</keyword>
<gene>
    <name evidence="2" type="ORF">ACFFGV_03685</name>
</gene>
<protein>
    <submittedName>
        <fullName evidence="2">DUF6773 family protein</fullName>
    </submittedName>
</protein>